<reference evidence="3 4" key="1">
    <citation type="submission" date="2018-01" db="EMBL/GenBank/DDBJ databases">
        <title>The draft genome of an aniline degradation strain ANB-1.</title>
        <authorList>
            <person name="Zhang L."/>
            <person name="Jiang J."/>
        </authorList>
    </citation>
    <scope>NUCLEOTIDE SEQUENCE [LARGE SCALE GENOMIC DNA]</scope>
    <source>
        <strain evidence="3 4">ANB-1</strain>
    </source>
</reference>
<feature type="domain" description="Phage tail lysozyme" evidence="2">
    <location>
        <begin position="351"/>
        <end position="478"/>
    </location>
</feature>
<proteinExistence type="predicted"/>
<evidence type="ECO:0000313" key="4">
    <source>
        <dbReference type="Proteomes" id="UP000235994"/>
    </source>
</evidence>
<organism evidence="3 4">
    <name type="scientific">Achromobacter pulmonis</name>
    <dbReference type="NCBI Taxonomy" id="1389932"/>
    <lineage>
        <taxon>Bacteria</taxon>
        <taxon>Pseudomonadati</taxon>
        <taxon>Pseudomonadota</taxon>
        <taxon>Betaproteobacteria</taxon>
        <taxon>Burkholderiales</taxon>
        <taxon>Alcaligenaceae</taxon>
        <taxon>Achromobacter</taxon>
    </lineage>
</organism>
<dbReference type="RefSeq" id="WP_102772592.1">
    <property type="nucleotide sequence ID" value="NZ_POQS01000002.1"/>
</dbReference>
<comment type="caution">
    <text evidence="3">The sequence shown here is derived from an EMBL/GenBank/DDBJ whole genome shotgun (WGS) entry which is preliminary data.</text>
</comment>
<evidence type="ECO:0000313" key="3">
    <source>
        <dbReference type="EMBL" id="PND34528.1"/>
    </source>
</evidence>
<dbReference type="InterPro" id="IPR041219">
    <property type="entry name" value="Phage_lysozyme2"/>
</dbReference>
<accession>A0A2N8KM58</accession>
<evidence type="ECO:0000259" key="2">
    <source>
        <dbReference type="Pfam" id="PF18013"/>
    </source>
</evidence>
<protein>
    <recommendedName>
        <fullName evidence="2">Phage tail lysozyme domain-containing protein</fullName>
    </recommendedName>
</protein>
<keyword evidence="4" id="KW-1185">Reference proteome</keyword>
<evidence type="ECO:0000256" key="1">
    <source>
        <dbReference type="SAM" id="MobiDB-lite"/>
    </source>
</evidence>
<dbReference type="Gene3D" id="1.10.530.10">
    <property type="match status" value="1"/>
</dbReference>
<feature type="compositionally biased region" description="Low complexity" evidence="1">
    <location>
        <begin position="498"/>
        <end position="520"/>
    </location>
</feature>
<dbReference type="AlphaFoldDB" id="A0A2N8KM58"/>
<dbReference type="Pfam" id="PF18013">
    <property type="entry name" value="Phage_lysozyme2"/>
    <property type="match status" value="1"/>
</dbReference>
<gene>
    <name evidence="3" type="ORF">C1I89_10100</name>
</gene>
<dbReference type="Proteomes" id="UP000235994">
    <property type="component" value="Unassembled WGS sequence"/>
</dbReference>
<sequence length="562" mass="60220">MATVIDALVVTLGLNAKGFKQGAAEVDESLTHTREESAKTAREMEARGKQAAMFFSKVRNEALALLAVFTAGMGIKGFVSSTIQSTASLSRLSENLNMSAQDLAEWQLAAKNAGGSVEGITEQLKESADQVAKFKRGMAAETLPAFFQFGGRVEDLKDGNTYLQARARIVAEIYKTDRARAALAANMMGLDAQQFNLYKEGPEGIARRRQEQSGPAAEQAAAAQRAEQLRQKYDTAMNKLSSVGVNVLTALMPAFEFAVDKLIEFGNWIIQNRAVINETVKSWVRGAEQFFGGLSKFGDKVNEFMDTPVGRVVKRALDIGVEATVPKAAREAERAANSPRPAASLTPDASDAIAKFEKMGWSRAQAIGIVNNLQAESGAKLDHRAVGDSGTAFGVAQWRNERVDMFKQVMGVALSEATRDQQYAFVDWELRNTHKAAGDKLKAAKSVEDASRVVTTDFEIPAQKEKKAEERAAVATELARLAQAEALKNGALASVGTAQAAQPTAQPVSNTTTSTTNNSSETHISGPITIVSAATDGHGIARDLAGMGKNQNLVQQGNTGLF</sequence>
<feature type="region of interest" description="Disordered" evidence="1">
    <location>
        <begin position="498"/>
        <end position="524"/>
    </location>
</feature>
<name>A0A2N8KM58_9BURK</name>
<dbReference type="EMBL" id="POQS01000002">
    <property type="protein sequence ID" value="PND34528.1"/>
    <property type="molecule type" value="Genomic_DNA"/>
</dbReference>